<evidence type="ECO:0000313" key="2">
    <source>
        <dbReference type="Proteomes" id="UP001610563"/>
    </source>
</evidence>
<comment type="caution">
    <text evidence="1">The sequence shown here is derived from an EMBL/GenBank/DDBJ whole genome shotgun (WGS) entry which is preliminary data.</text>
</comment>
<evidence type="ECO:0000313" key="1">
    <source>
        <dbReference type="EMBL" id="KAL2786735.1"/>
    </source>
</evidence>
<accession>A0ABR4FTY7</accession>
<dbReference type="Proteomes" id="UP001610563">
    <property type="component" value="Unassembled WGS sequence"/>
</dbReference>
<reference evidence="1 2" key="1">
    <citation type="submission" date="2024-07" db="EMBL/GenBank/DDBJ databases">
        <title>Section-level genome sequencing and comparative genomics of Aspergillus sections Usti and Cavernicolus.</title>
        <authorList>
            <consortium name="Lawrence Berkeley National Laboratory"/>
            <person name="Nybo J.L."/>
            <person name="Vesth T.C."/>
            <person name="Theobald S."/>
            <person name="Frisvad J.C."/>
            <person name="Larsen T.O."/>
            <person name="Kjaerboelling I."/>
            <person name="Rothschild-Mancinelli K."/>
            <person name="Lyhne E.K."/>
            <person name="Kogle M.E."/>
            <person name="Barry K."/>
            <person name="Clum A."/>
            <person name="Na H."/>
            <person name="Ledsgaard L."/>
            <person name="Lin J."/>
            <person name="Lipzen A."/>
            <person name="Kuo A."/>
            <person name="Riley R."/>
            <person name="Mondo S."/>
            <person name="Labutti K."/>
            <person name="Haridas S."/>
            <person name="Pangalinan J."/>
            <person name="Salamov A.A."/>
            <person name="Simmons B.A."/>
            <person name="Magnuson J.K."/>
            <person name="Chen J."/>
            <person name="Drula E."/>
            <person name="Henrissat B."/>
            <person name="Wiebenga A."/>
            <person name="Lubbers R.J."/>
            <person name="Gomes A.C."/>
            <person name="Makela M.R."/>
            <person name="Stajich J."/>
            <person name="Grigoriev I.V."/>
            <person name="Mortensen U.H."/>
            <person name="De Vries R.P."/>
            <person name="Baker S.E."/>
            <person name="Andersen M.R."/>
        </authorList>
    </citation>
    <scope>NUCLEOTIDE SEQUENCE [LARGE SCALE GENOMIC DNA]</scope>
    <source>
        <strain evidence="1 2">CBS 209.92</strain>
    </source>
</reference>
<name>A0ABR4FTY7_9EURO</name>
<keyword evidence="2" id="KW-1185">Reference proteome</keyword>
<gene>
    <name evidence="1" type="ORF">BJX66DRAFT_341864</name>
</gene>
<dbReference type="EMBL" id="JBFTWV010000111">
    <property type="protein sequence ID" value="KAL2786735.1"/>
    <property type="molecule type" value="Genomic_DNA"/>
</dbReference>
<proteinExistence type="predicted"/>
<organism evidence="1 2">
    <name type="scientific">Aspergillus keveii</name>
    <dbReference type="NCBI Taxonomy" id="714993"/>
    <lineage>
        <taxon>Eukaryota</taxon>
        <taxon>Fungi</taxon>
        <taxon>Dikarya</taxon>
        <taxon>Ascomycota</taxon>
        <taxon>Pezizomycotina</taxon>
        <taxon>Eurotiomycetes</taxon>
        <taxon>Eurotiomycetidae</taxon>
        <taxon>Eurotiales</taxon>
        <taxon>Aspergillaceae</taxon>
        <taxon>Aspergillus</taxon>
        <taxon>Aspergillus subgen. Nidulantes</taxon>
    </lineage>
</organism>
<sequence>MSHSSTTPSKHAPIGSYDIGFVEGPTGHLHKAAGQVLTILHCTRLIEVTPETPSAASEFKPAGFAHLNLVSKARGGDGAYVLPKGDVDIVGERNFGYWTDDEGCLRLGYGRVVRVWREFSVRIVDPFKGSGVFEGPVLDGKELETLLSDKEAMGERRRMNRTARVCSEEGDVYRIDFFS</sequence>
<protein>
    <submittedName>
        <fullName evidence="1">Uncharacterized protein</fullName>
    </submittedName>
</protein>